<dbReference type="PANTHER" id="PTHR11690:SF248">
    <property type="entry name" value="PICKPOCKET 17, ISOFORM A"/>
    <property type="match status" value="1"/>
</dbReference>
<organism evidence="14 16">
    <name type="scientific">Macrostomum lignano</name>
    <dbReference type="NCBI Taxonomy" id="282301"/>
    <lineage>
        <taxon>Eukaryota</taxon>
        <taxon>Metazoa</taxon>
        <taxon>Spiralia</taxon>
        <taxon>Lophotrochozoa</taxon>
        <taxon>Platyhelminthes</taxon>
        <taxon>Rhabditophora</taxon>
        <taxon>Macrostomorpha</taxon>
        <taxon>Macrostomida</taxon>
        <taxon>Macrostomidae</taxon>
        <taxon>Macrostomum</taxon>
    </lineage>
</organism>
<evidence type="ECO:0000256" key="4">
    <source>
        <dbReference type="ARBA" id="ARBA00022692"/>
    </source>
</evidence>
<dbReference type="WBParaSite" id="maker-uti_cns_0001557-snap-gene-0.9-mRNA-1">
    <property type="protein sequence ID" value="maker-uti_cns_0001557-snap-gene-0.9-mRNA-1"/>
    <property type="gene ID" value="maker-uti_cns_0001557-snap-gene-0.9"/>
</dbReference>
<evidence type="ECO:0000256" key="10">
    <source>
        <dbReference type="ARBA" id="ARBA00023303"/>
    </source>
</evidence>
<evidence type="ECO:0000313" key="14">
    <source>
        <dbReference type="Proteomes" id="UP000095280"/>
    </source>
</evidence>
<feature type="transmembrane region" description="Helical" evidence="13">
    <location>
        <begin position="54"/>
        <end position="75"/>
    </location>
</feature>
<evidence type="ECO:0000256" key="7">
    <source>
        <dbReference type="ARBA" id="ARBA00023065"/>
    </source>
</evidence>
<evidence type="ECO:0000256" key="3">
    <source>
        <dbReference type="ARBA" id="ARBA00022461"/>
    </source>
</evidence>
<keyword evidence="9 11" id="KW-0739">Sodium transport</keyword>
<protein>
    <submittedName>
        <fullName evidence="15 16">Acid-sensing ion channel 1</fullName>
    </submittedName>
</protein>
<evidence type="ECO:0000256" key="6">
    <source>
        <dbReference type="ARBA" id="ARBA00023053"/>
    </source>
</evidence>
<keyword evidence="6" id="KW-0915">Sodium</keyword>
<dbReference type="GO" id="GO:0015280">
    <property type="term" value="F:ligand-gated sodium channel activity"/>
    <property type="evidence" value="ECO:0007669"/>
    <property type="project" value="TreeGrafter"/>
</dbReference>
<dbReference type="GO" id="GO:0005886">
    <property type="term" value="C:plasma membrane"/>
    <property type="evidence" value="ECO:0007669"/>
    <property type="project" value="TreeGrafter"/>
</dbReference>
<sequence length="396" mass="44762">LASGTRNSASSRLASTPETMPESAVSAEWRTFIEASSVRGLKRTVSSPTIVQRVFWISFLLCSAAAMLTQGYFVIQNYLSLKDISMLRSRSNFGQVSSFPSITLCNRNMLKPHANKGHITIANYSARIRDLARQAVSMREKEILLDMDKLHAYYAQLPQESMTDYTVDLKDVAVLINLVFNNGSMETVHKNFEILNVFQRIRGKPPGPNRPVETSDSIIITKFYHPEFSLCHSLHLNISDQSMKELQALRIDLAMSSHIFNTSIDSISQNYRGFLAESMSTATEFVVALHDRSVYPLNLVAQRGITVQPGGITAVRFNTNEYTYRQCLKNAQISHGRLGTYRHTPEDCSDSIVEKWLNKRLNCTDDPFAFNRLGCLKIPESNNYLDMLAKLHNYVQ</sequence>
<evidence type="ECO:0000256" key="11">
    <source>
        <dbReference type="RuleBase" id="RU000679"/>
    </source>
</evidence>
<dbReference type="WBParaSite" id="maker-uti_cns_0001225-snap-gene-0.15-mRNA-1">
    <property type="protein sequence ID" value="maker-uti_cns_0001225-snap-gene-0.15-mRNA-1"/>
    <property type="gene ID" value="maker-uti_cns_0001225-snap-gene-0.15"/>
</dbReference>
<keyword evidence="5 13" id="KW-1133">Transmembrane helix</keyword>
<evidence type="ECO:0000256" key="8">
    <source>
        <dbReference type="ARBA" id="ARBA00023136"/>
    </source>
</evidence>
<dbReference type="AlphaFoldDB" id="A0A1I8GCN8"/>
<keyword evidence="3 11" id="KW-0894">Sodium channel</keyword>
<feature type="compositionally biased region" description="Polar residues" evidence="12">
    <location>
        <begin position="1"/>
        <end position="18"/>
    </location>
</feature>
<keyword evidence="14" id="KW-1185">Reference proteome</keyword>
<evidence type="ECO:0000256" key="5">
    <source>
        <dbReference type="ARBA" id="ARBA00022989"/>
    </source>
</evidence>
<keyword evidence="8 13" id="KW-0472">Membrane</keyword>
<proteinExistence type="inferred from homology"/>
<dbReference type="Proteomes" id="UP000095280">
    <property type="component" value="Unplaced"/>
</dbReference>
<keyword evidence="7 11" id="KW-0406">Ion transport</keyword>
<evidence type="ECO:0000256" key="13">
    <source>
        <dbReference type="SAM" id="Phobius"/>
    </source>
</evidence>
<dbReference type="Pfam" id="PF00858">
    <property type="entry name" value="ASC"/>
    <property type="match status" value="1"/>
</dbReference>
<dbReference type="InterPro" id="IPR001873">
    <property type="entry name" value="ENaC"/>
</dbReference>
<evidence type="ECO:0000313" key="16">
    <source>
        <dbReference type="WBParaSite" id="maker-uti_cns_0001557-snap-gene-0.9-mRNA-1"/>
    </source>
</evidence>
<keyword evidence="4 11" id="KW-0812">Transmembrane</keyword>
<dbReference type="PANTHER" id="PTHR11690">
    <property type="entry name" value="AMILORIDE-SENSITIVE SODIUM CHANNEL-RELATED"/>
    <property type="match status" value="1"/>
</dbReference>
<feature type="region of interest" description="Disordered" evidence="12">
    <location>
        <begin position="1"/>
        <end position="22"/>
    </location>
</feature>
<reference evidence="15 16" key="1">
    <citation type="submission" date="2016-11" db="UniProtKB">
        <authorList>
            <consortium name="WormBaseParasite"/>
        </authorList>
    </citation>
    <scope>IDENTIFICATION</scope>
</reference>
<evidence type="ECO:0000313" key="15">
    <source>
        <dbReference type="WBParaSite" id="maker-uti_cns_0001225-snap-gene-0.15-mRNA-1"/>
    </source>
</evidence>
<evidence type="ECO:0000256" key="9">
    <source>
        <dbReference type="ARBA" id="ARBA00023201"/>
    </source>
</evidence>
<evidence type="ECO:0000256" key="1">
    <source>
        <dbReference type="ARBA" id="ARBA00004141"/>
    </source>
</evidence>
<name>A0A1I8GCN8_9PLAT</name>
<evidence type="ECO:0000256" key="2">
    <source>
        <dbReference type="ARBA" id="ARBA00022448"/>
    </source>
</evidence>
<comment type="similarity">
    <text evidence="11">Belongs to the amiloride-sensitive sodium channel (TC 1.A.6) family.</text>
</comment>
<keyword evidence="2 11" id="KW-0813">Transport</keyword>
<evidence type="ECO:0000256" key="12">
    <source>
        <dbReference type="SAM" id="MobiDB-lite"/>
    </source>
</evidence>
<keyword evidence="10 11" id="KW-0407">Ion channel</keyword>
<accession>A0A1I8GCN8</accession>
<comment type="subcellular location">
    <subcellularLocation>
        <location evidence="1">Membrane</location>
        <topology evidence="1">Multi-pass membrane protein</topology>
    </subcellularLocation>
</comment>